<sequence length="66" mass="7619">MLDQLESNYDCANAGADLHSLKQELEQFQGQAANSDTAQKEQRNRLENQIRFIENKCSITREHNPQ</sequence>
<evidence type="ECO:0000256" key="1">
    <source>
        <dbReference type="SAM" id="Coils"/>
    </source>
</evidence>
<gene>
    <name evidence="2" type="ORF">BC351_31360</name>
</gene>
<dbReference type="Proteomes" id="UP000190626">
    <property type="component" value="Unassembled WGS sequence"/>
</dbReference>
<keyword evidence="1" id="KW-0175">Coiled coil</keyword>
<evidence type="ECO:0000313" key="2">
    <source>
        <dbReference type="EMBL" id="OPH54712.1"/>
    </source>
</evidence>
<dbReference type="EMBL" id="MBTG01000021">
    <property type="protein sequence ID" value="OPH54712.1"/>
    <property type="molecule type" value="Genomic_DNA"/>
</dbReference>
<feature type="coiled-coil region" evidence="1">
    <location>
        <begin position="11"/>
        <end position="63"/>
    </location>
</feature>
<protein>
    <submittedName>
        <fullName evidence="2">DUF2524 domain-containing protein</fullName>
    </submittedName>
</protein>
<dbReference type="OrthoDB" id="2626605at2"/>
<organism evidence="2 3">
    <name type="scientific">Paenibacillus ferrarius</name>
    <dbReference type="NCBI Taxonomy" id="1469647"/>
    <lineage>
        <taxon>Bacteria</taxon>
        <taxon>Bacillati</taxon>
        <taxon>Bacillota</taxon>
        <taxon>Bacilli</taxon>
        <taxon>Bacillales</taxon>
        <taxon>Paenibacillaceae</taxon>
        <taxon>Paenibacillus</taxon>
    </lineage>
</organism>
<dbReference type="RefSeq" id="WP_079414966.1">
    <property type="nucleotide sequence ID" value="NZ_MBTG01000021.1"/>
</dbReference>
<name>A0A1V4HHX5_9BACL</name>
<evidence type="ECO:0000313" key="3">
    <source>
        <dbReference type="Proteomes" id="UP000190626"/>
    </source>
</evidence>
<dbReference type="AlphaFoldDB" id="A0A1V4HHX5"/>
<comment type="caution">
    <text evidence="2">The sequence shown here is derived from an EMBL/GenBank/DDBJ whole genome shotgun (WGS) entry which is preliminary data.</text>
</comment>
<accession>A0A1V4HHX5</accession>
<keyword evidence="3" id="KW-1185">Reference proteome</keyword>
<reference evidence="3" key="1">
    <citation type="submission" date="2016-07" db="EMBL/GenBank/DDBJ databases">
        <authorList>
            <person name="Florea S."/>
            <person name="Webb J.S."/>
            <person name="Jaromczyk J."/>
            <person name="Schardl C.L."/>
        </authorList>
    </citation>
    <scope>NUCLEOTIDE SEQUENCE [LARGE SCALE GENOMIC DNA]</scope>
    <source>
        <strain evidence="3">CY1</strain>
    </source>
</reference>
<proteinExistence type="predicted"/>